<feature type="compositionally biased region" description="Polar residues" evidence="1">
    <location>
        <begin position="330"/>
        <end position="341"/>
    </location>
</feature>
<feature type="region of interest" description="Disordered" evidence="1">
    <location>
        <begin position="249"/>
        <end position="415"/>
    </location>
</feature>
<feature type="compositionally biased region" description="Polar residues" evidence="1">
    <location>
        <begin position="109"/>
        <end position="118"/>
    </location>
</feature>
<feature type="compositionally biased region" description="Basic and acidic residues" evidence="1">
    <location>
        <begin position="84"/>
        <end position="101"/>
    </location>
</feature>
<dbReference type="EMBL" id="MIGC01004354">
    <property type="protein sequence ID" value="PHJ18178.1"/>
    <property type="molecule type" value="Genomic_DNA"/>
</dbReference>
<feature type="compositionally biased region" description="Polar residues" evidence="1">
    <location>
        <begin position="279"/>
        <end position="297"/>
    </location>
</feature>
<feature type="compositionally biased region" description="Basic and acidic residues" evidence="1">
    <location>
        <begin position="397"/>
        <end position="408"/>
    </location>
</feature>
<accession>A0A2C6KNJ1</accession>
<gene>
    <name evidence="2" type="ORF">CSUI_007995</name>
</gene>
<feature type="region of interest" description="Disordered" evidence="1">
    <location>
        <begin position="53"/>
        <end position="174"/>
    </location>
</feature>
<evidence type="ECO:0000313" key="3">
    <source>
        <dbReference type="Proteomes" id="UP000221165"/>
    </source>
</evidence>
<proteinExistence type="predicted"/>
<sequence length="470" mass="49422">MSMTRSPSAMGRLSSPYTTGERTGGAPRTGEGETSPPGVSKLHLASIAALRSLPGSAGYSRPSPTTAAAQRRARHAQQQQLEKLIQEHAELREQEYQKQKELLQSQSEGVQNPNTNDGRTGVSPGLGGSQPGASSDQGGTKPCGSGWSRGQTFQQEGRSLPNNDTGQPGSSAGLTLRDPAAAEAVAAATAGINAALAAGFMNKPESFHTRCLRVPSVDSSSCAMCDGRGNCNKSCSGGKHGDCVHSAGTKGGVGTPLRDSVLGFSTADKGSRREKQGDSEPSSNKPVPRLDTQQLFSRLSAPPSRGFKAEDNPGWVFDAGNRPQRHANERATSALSGSISASPDRVGSVKQRRGLMSAVEGRGTLRDGNSLRTFSPTSGSGDRGVSLRGVAAASHELASRADPQRGDTDSSGLDWDLSLQLPRNASPTATRQMVRQLFGKRIQQQFQRKQAENSQLIQKRPATRGDANPM</sequence>
<evidence type="ECO:0000313" key="2">
    <source>
        <dbReference type="EMBL" id="PHJ18178.1"/>
    </source>
</evidence>
<keyword evidence="3" id="KW-1185">Reference proteome</keyword>
<feature type="compositionally biased region" description="Basic and acidic residues" evidence="1">
    <location>
        <begin position="269"/>
        <end position="278"/>
    </location>
</feature>
<feature type="region of interest" description="Disordered" evidence="1">
    <location>
        <begin position="1"/>
        <end position="40"/>
    </location>
</feature>
<dbReference type="VEuPathDB" id="ToxoDB:CSUI_007995"/>
<dbReference type="AlphaFoldDB" id="A0A2C6KNJ1"/>
<feature type="region of interest" description="Disordered" evidence="1">
    <location>
        <begin position="444"/>
        <end position="470"/>
    </location>
</feature>
<protein>
    <submittedName>
        <fullName evidence="2">Cyclic nucleotide-binding domain-containing protein</fullName>
    </submittedName>
</protein>
<comment type="caution">
    <text evidence="2">The sequence shown here is derived from an EMBL/GenBank/DDBJ whole genome shotgun (WGS) entry which is preliminary data.</text>
</comment>
<feature type="compositionally biased region" description="Polar residues" evidence="1">
    <location>
        <begin position="370"/>
        <end position="380"/>
    </location>
</feature>
<feature type="compositionally biased region" description="Polar residues" evidence="1">
    <location>
        <begin position="148"/>
        <end position="173"/>
    </location>
</feature>
<name>A0A2C6KNJ1_9APIC</name>
<feature type="compositionally biased region" description="Polar residues" evidence="1">
    <location>
        <begin position="444"/>
        <end position="457"/>
    </location>
</feature>
<evidence type="ECO:0000256" key="1">
    <source>
        <dbReference type="SAM" id="MobiDB-lite"/>
    </source>
</evidence>
<dbReference type="Proteomes" id="UP000221165">
    <property type="component" value="Unassembled WGS sequence"/>
</dbReference>
<organism evidence="2 3">
    <name type="scientific">Cystoisospora suis</name>
    <dbReference type="NCBI Taxonomy" id="483139"/>
    <lineage>
        <taxon>Eukaryota</taxon>
        <taxon>Sar</taxon>
        <taxon>Alveolata</taxon>
        <taxon>Apicomplexa</taxon>
        <taxon>Conoidasida</taxon>
        <taxon>Coccidia</taxon>
        <taxon>Eucoccidiorida</taxon>
        <taxon>Eimeriorina</taxon>
        <taxon>Sarcocystidae</taxon>
        <taxon>Cystoisospora</taxon>
    </lineage>
</organism>
<dbReference type="GeneID" id="94431346"/>
<dbReference type="RefSeq" id="XP_067919887.1">
    <property type="nucleotide sequence ID" value="XM_068068135.1"/>
</dbReference>
<reference evidence="2 3" key="1">
    <citation type="journal article" date="2017" name="Int. J. Parasitol.">
        <title>The genome of the protozoan parasite Cystoisospora suis and a reverse vaccinology approach to identify vaccine candidates.</title>
        <authorList>
            <person name="Palmieri N."/>
            <person name="Shrestha A."/>
            <person name="Ruttkowski B."/>
            <person name="Beck T."/>
            <person name="Vogl C."/>
            <person name="Tomley F."/>
            <person name="Blake D.P."/>
            <person name="Joachim A."/>
        </authorList>
    </citation>
    <scope>NUCLEOTIDE SEQUENCE [LARGE SCALE GENOMIC DNA]</scope>
    <source>
        <strain evidence="2 3">Wien I</strain>
    </source>
</reference>